<organism evidence="2">
    <name type="scientific">hydrothermal vent metagenome</name>
    <dbReference type="NCBI Taxonomy" id="652676"/>
    <lineage>
        <taxon>unclassified sequences</taxon>
        <taxon>metagenomes</taxon>
        <taxon>ecological metagenomes</taxon>
    </lineage>
</organism>
<name>A0A3B1CLP0_9ZZZZ</name>
<sequence>MIGRRLIKKTEALLEKEKGTVYKDPGGRVNVCLAYPNTYHVGMSNLGFQGIYSILNKRDDTVCERAFLPDESDLKEFERTGSELFSLESKRPLNRFDIIAFSVSFENDYPSIPLILRLARIGTFSSGRNEREPVLLLGGVCAMFNPEPLSDFFDLIFIGEADSSLDELIEGYKGSEDKGSFLRAISEREGFYVPGFYEVLYSDDGKVEARKPTGEAPRTIKKKTERVLNGRLRPTITTPETEFSNMYLLEAMRGCVWSCRFCVAGHIYNPPRHKDIGILKQEIDLAMETTGRIGLIGPSLTDYRHATEALQIEGVDFSITSLRATPKAEKLLSLMRGHRSISIAPEAGTERLRRIINKRITEEDILETAELILRHDIHTLRLYFMIGLPFETEEDINGIIDLAKKIRSLNTRGTIVLSTSTFVPKPFTPFQWHPMTAEKTIRARLKMIKSGLNIKGIRVFHDVIKYAFMQGVFSRGDRRLSRVLHDMKEPGRWKEALGDTGLDPDFYLFRERPFEEILPWDFIDAGISKEDLWGEYMKARESAGLH</sequence>
<dbReference type="InterPro" id="IPR007197">
    <property type="entry name" value="rSAM"/>
</dbReference>
<dbReference type="GO" id="GO:0003824">
    <property type="term" value="F:catalytic activity"/>
    <property type="evidence" value="ECO:0007669"/>
    <property type="project" value="InterPro"/>
</dbReference>
<protein>
    <submittedName>
        <fullName evidence="2">FIG092679: Fe-S oxidoreductase</fullName>
    </submittedName>
</protein>
<dbReference type="EMBL" id="UOGI01000096">
    <property type="protein sequence ID" value="VAX31069.1"/>
    <property type="molecule type" value="Genomic_DNA"/>
</dbReference>
<dbReference type="InterPro" id="IPR023404">
    <property type="entry name" value="rSAM_horseshoe"/>
</dbReference>
<dbReference type="SUPFAM" id="SSF102114">
    <property type="entry name" value="Radical SAM enzymes"/>
    <property type="match status" value="1"/>
</dbReference>
<dbReference type="SMART" id="SM00729">
    <property type="entry name" value="Elp3"/>
    <property type="match status" value="1"/>
</dbReference>
<dbReference type="SFLD" id="SFLDS00029">
    <property type="entry name" value="Radical_SAM"/>
    <property type="match status" value="1"/>
</dbReference>
<dbReference type="Gene3D" id="3.80.30.20">
    <property type="entry name" value="tm_1862 like domain"/>
    <property type="match status" value="1"/>
</dbReference>
<dbReference type="InterPro" id="IPR006638">
    <property type="entry name" value="Elp3/MiaA/NifB-like_rSAM"/>
</dbReference>
<dbReference type="AlphaFoldDB" id="A0A3B1CLP0"/>
<dbReference type="PROSITE" id="PS51918">
    <property type="entry name" value="RADICAL_SAM"/>
    <property type="match status" value="1"/>
</dbReference>
<evidence type="ECO:0000259" key="1">
    <source>
        <dbReference type="PROSITE" id="PS51918"/>
    </source>
</evidence>
<dbReference type="GO" id="GO:0051536">
    <property type="term" value="F:iron-sulfur cluster binding"/>
    <property type="evidence" value="ECO:0007669"/>
    <property type="project" value="InterPro"/>
</dbReference>
<dbReference type="Pfam" id="PF04055">
    <property type="entry name" value="Radical_SAM"/>
    <property type="match status" value="1"/>
</dbReference>
<dbReference type="PANTHER" id="PTHR42731:SF5">
    <property type="entry name" value="RADICAL SAM DOMAIN PROTEIN"/>
    <property type="match status" value="1"/>
</dbReference>
<proteinExistence type="predicted"/>
<dbReference type="SFLD" id="SFLDG01082">
    <property type="entry name" value="B12-binding_domain_containing"/>
    <property type="match status" value="1"/>
</dbReference>
<gene>
    <name evidence="2" type="ORF">MNBD_NITROSPIRAE03-1955</name>
</gene>
<reference evidence="2" key="1">
    <citation type="submission" date="2018-06" db="EMBL/GenBank/DDBJ databases">
        <authorList>
            <person name="Zhirakovskaya E."/>
        </authorList>
    </citation>
    <scope>NUCLEOTIDE SEQUENCE</scope>
</reference>
<dbReference type="PANTHER" id="PTHR42731">
    <property type="entry name" value="SLL1084 PROTEIN"/>
    <property type="match status" value="1"/>
</dbReference>
<accession>A0A3B1CLP0</accession>
<dbReference type="Pfam" id="PF19864">
    <property type="entry name" value="Radical_SAM_N2"/>
    <property type="match status" value="1"/>
</dbReference>
<evidence type="ECO:0000313" key="2">
    <source>
        <dbReference type="EMBL" id="VAX31069.1"/>
    </source>
</evidence>
<dbReference type="Gene3D" id="3.40.50.280">
    <property type="entry name" value="Cobalamin-binding domain"/>
    <property type="match status" value="1"/>
</dbReference>
<dbReference type="InterPro" id="IPR045784">
    <property type="entry name" value="Radical_SAM_N2"/>
</dbReference>
<dbReference type="InterPro" id="IPR058240">
    <property type="entry name" value="rSAM_sf"/>
</dbReference>
<feature type="domain" description="Radical SAM core" evidence="1">
    <location>
        <begin position="241"/>
        <end position="458"/>
    </location>
</feature>